<keyword evidence="10" id="KW-0443">Lipid metabolism</keyword>
<feature type="transmembrane region" description="Helical" evidence="12">
    <location>
        <begin position="78"/>
        <end position="99"/>
    </location>
</feature>
<comment type="pathway">
    <text evidence="2">Lipid metabolism.</text>
</comment>
<name>A0A0M0K5C8_9EUKA</name>
<evidence type="ECO:0000256" key="9">
    <source>
        <dbReference type="ARBA" id="ARBA00023004"/>
    </source>
</evidence>
<evidence type="ECO:0000256" key="3">
    <source>
        <dbReference type="ARBA" id="ARBA00009295"/>
    </source>
</evidence>
<dbReference type="GO" id="GO:0006629">
    <property type="term" value="P:lipid metabolic process"/>
    <property type="evidence" value="ECO:0007669"/>
    <property type="project" value="UniProtKB-KW"/>
</dbReference>
<dbReference type="OrthoDB" id="260091at2759"/>
<evidence type="ECO:0000256" key="6">
    <source>
        <dbReference type="ARBA" id="ARBA00022723"/>
    </source>
</evidence>
<evidence type="ECO:0000256" key="5">
    <source>
        <dbReference type="ARBA" id="ARBA00022692"/>
    </source>
</evidence>
<organism evidence="14 15">
    <name type="scientific">Chrysochromulina tobinii</name>
    <dbReference type="NCBI Taxonomy" id="1460289"/>
    <lineage>
        <taxon>Eukaryota</taxon>
        <taxon>Haptista</taxon>
        <taxon>Haptophyta</taxon>
        <taxon>Prymnesiophyceae</taxon>
        <taxon>Prymnesiales</taxon>
        <taxon>Chrysochromulinaceae</taxon>
        <taxon>Chrysochromulina</taxon>
    </lineage>
</organism>
<dbReference type="InterPro" id="IPR005804">
    <property type="entry name" value="FA_desaturase_dom"/>
</dbReference>
<dbReference type="EMBL" id="JWZX01001479">
    <property type="protein sequence ID" value="KOO33588.1"/>
    <property type="molecule type" value="Genomic_DNA"/>
</dbReference>
<keyword evidence="4" id="KW-0349">Heme</keyword>
<evidence type="ECO:0000256" key="1">
    <source>
        <dbReference type="ARBA" id="ARBA00004141"/>
    </source>
</evidence>
<proteinExistence type="inferred from homology"/>
<dbReference type="PANTHER" id="PTHR19353">
    <property type="entry name" value="FATTY ACID DESATURASE 2"/>
    <property type="match status" value="1"/>
</dbReference>
<evidence type="ECO:0000313" key="15">
    <source>
        <dbReference type="Proteomes" id="UP000037460"/>
    </source>
</evidence>
<keyword evidence="9" id="KW-0408">Iron</keyword>
<evidence type="ECO:0000256" key="4">
    <source>
        <dbReference type="ARBA" id="ARBA00022617"/>
    </source>
</evidence>
<dbReference type="GO" id="GO:0046872">
    <property type="term" value="F:metal ion binding"/>
    <property type="evidence" value="ECO:0007669"/>
    <property type="project" value="UniProtKB-KW"/>
</dbReference>
<gene>
    <name evidence="14" type="ORF">Ctob_010220</name>
</gene>
<evidence type="ECO:0000256" key="10">
    <source>
        <dbReference type="ARBA" id="ARBA00023098"/>
    </source>
</evidence>
<evidence type="ECO:0000313" key="14">
    <source>
        <dbReference type="EMBL" id="KOO33588.1"/>
    </source>
</evidence>
<accession>A0A0M0K5C8</accession>
<keyword evidence="5 12" id="KW-0812">Transmembrane</keyword>
<evidence type="ECO:0000256" key="2">
    <source>
        <dbReference type="ARBA" id="ARBA00005189"/>
    </source>
</evidence>
<evidence type="ECO:0000259" key="13">
    <source>
        <dbReference type="Pfam" id="PF00487"/>
    </source>
</evidence>
<keyword evidence="11 12" id="KW-0472">Membrane</keyword>
<evidence type="ECO:0000256" key="12">
    <source>
        <dbReference type="SAM" id="Phobius"/>
    </source>
</evidence>
<evidence type="ECO:0000256" key="11">
    <source>
        <dbReference type="ARBA" id="ARBA00023136"/>
    </source>
</evidence>
<dbReference type="GO" id="GO:0016717">
    <property type="term" value="F:oxidoreductase activity, acting on paired donors, with oxidation of a pair of donors resulting in the reduction of molecular oxygen to two molecules of water"/>
    <property type="evidence" value="ECO:0007669"/>
    <property type="project" value="TreeGrafter"/>
</dbReference>
<sequence length="445" mass="51219">MCNPAPTPAVTVSSANAERKVSGKEYDADVLAPEDAWIEKVDLEALKEDIRELGKQLAAQQGPEDMAHLRKIISWSRACTLTGLFTMWYMVNPLSIYLISIGTMSRWTIIGHHVCHGGFDKCSSGTYSRFKFGVGSLWRRIVDWLDWMLVEAWNVEHNQLHHYCLGEATDPDLVEDNLKGIRTYKTSFPGEKYIIVAFFMATWKWFYYAPNTFKMLKLHEMRRLGKVPMYEGKPVSERSMRRAWSLDSCFYRGNVYFTKTEMFGRVLGPYFVRQFVLLPLLFGLALGRAAYFNSLMSMVLAEMLTNIHSFIVIVPNHTGDDLYRFDRHCTARSATFFLRQIISSANFSLGTDLIDFHHGWLNYQVEHHLWPDLSMLSYQKAAPLVQSICRKHGVPYIKHSVFWRLKKTIDIMVGKASMRKFPSKWEVEADLTSADDVAPLHATAH</sequence>
<dbReference type="Pfam" id="PF00487">
    <property type="entry name" value="FA_desaturase"/>
    <property type="match status" value="1"/>
</dbReference>
<evidence type="ECO:0000256" key="7">
    <source>
        <dbReference type="ARBA" id="ARBA00022989"/>
    </source>
</evidence>
<dbReference type="GO" id="GO:0016020">
    <property type="term" value="C:membrane"/>
    <property type="evidence" value="ECO:0007669"/>
    <property type="project" value="UniProtKB-SubCell"/>
</dbReference>
<dbReference type="AlphaFoldDB" id="A0A0M0K5C8"/>
<reference evidence="15" key="1">
    <citation type="journal article" date="2015" name="PLoS Genet.">
        <title>Genome Sequence and Transcriptome Analyses of Chrysochromulina tobin: Metabolic Tools for Enhanced Algal Fitness in the Prominent Order Prymnesiales (Haptophyceae).</title>
        <authorList>
            <person name="Hovde B.T."/>
            <person name="Deodato C.R."/>
            <person name="Hunsperger H.M."/>
            <person name="Ryken S.A."/>
            <person name="Yost W."/>
            <person name="Jha R.K."/>
            <person name="Patterson J."/>
            <person name="Monnat R.J. Jr."/>
            <person name="Barlow S.B."/>
            <person name="Starkenburg S.R."/>
            <person name="Cattolico R.A."/>
        </authorList>
    </citation>
    <scope>NUCLEOTIDE SEQUENCE</scope>
    <source>
        <strain evidence="15">CCMP291</strain>
    </source>
</reference>
<feature type="transmembrane region" description="Helical" evidence="12">
    <location>
        <begin position="193"/>
        <end position="213"/>
    </location>
</feature>
<protein>
    <recommendedName>
        <fullName evidence="13">Fatty acid desaturase domain-containing protein</fullName>
    </recommendedName>
</protein>
<keyword evidence="6" id="KW-0479">Metal-binding</keyword>
<comment type="caution">
    <text evidence="14">The sequence shown here is derived from an EMBL/GenBank/DDBJ whole genome shotgun (WGS) entry which is preliminary data.</text>
</comment>
<keyword evidence="7 12" id="KW-1133">Transmembrane helix</keyword>
<keyword evidence="8" id="KW-0560">Oxidoreductase</keyword>
<comment type="subcellular location">
    <subcellularLocation>
        <location evidence="1">Membrane</location>
        <topology evidence="1">Multi-pass membrane protein</topology>
    </subcellularLocation>
</comment>
<dbReference type="InterPro" id="IPR012171">
    <property type="entry name" value="Fatty_acid_desaturase"/>
</dbReference>
<evidence type="ECO:0000256" key="8">
    <source>
        <dbReference type="ARBA" id="ARBA00023002"/>
    </source>
</evidence>
<feature type="domain" description="Fatty acid desaturase" evidence="13">
    <location>
        <begin position="98"/>
        <end position="398"/>
    </location>
</feature>
<dbReference type="Proteomes" id="UP000037460">
    <property type="component" value="Unassembled WGS sequence"/>
</dbReference>
<feature type="transmembrane region" description="Helical" evidence="12">
    <location>
        <begin position="270"/>
        <end position="289"/>
    </location>
</feature>
<dbReference type="PANTHER" id="PTHR19353:SF30">
    <property type="entry name" value="DELTA 8-(E)-SPHINGOLIPID DESATURASE"/>
    <property type="match status" value="1"/>
</dbReference>
<comment type="similarity">
    <text evidence="3">Belongs to the fatty acid desaturase type 1 family.</text>
</comment>
<keyword evidence="15" id="KW-1185">Reference proteome</keyword>